<feature type="domain" description="Importin subunit beta-1/Transportin-1-like TPR repeats" evidence="8">
    <location>
        <begin position="492"/>
        <end position="643"/>
    </location>
</feature>
<dbReference type="PhylomeDB" id="A0A0D2U0R7"/>
<evidence type="ECO:0000313" key="10">
    <source>
        <dbReference type="EMBL" id="KJE88836.1"/>
    </source>
</evidence>
<evidence type="ECO:0000256" key="6">
    <source>
        <dbReference type="ARBA" id="ARBA00022927"/>
    </source>
</evidence>
<sequence length="1119" mass="123776">MDLEQLLHNLLSPENATRQASEDYFERIALIPEQLFPICTQYMTQSAHSEVRQMAIALFRRKAFALVGPDNDRKSLWMTTAHELREQVMAAFLSALQTETDRAVRRRIVDAVCDIANMAQDSDEEDVQWAALLPTLFALIQSEDATRRTSALAIINATPTVFGSQLARYIGVVHGIFADQMRAENDLETAEMAVRAAVGFMLFLNREQRNGFTDLLPLMLSVTSRAMASGDDATAGDVIGCLIELAEHSPTSFRNCFAEVVNTLVAAAGNTAQLEDGTRHLCVELLVTFAERHPGMCRRFEGFAGVVVPVLLQMMVEYDESEQAAVAWAASNSEVAEDEDETAIVGEQALDRIAVALGGKTLISAVLAPISQMLQSQDWRHRLGALMAISAIGEGAHGVLKQYLPEILTQVSHSLVDPNPRVRFGACNAIGQMATDFAPIIQEQYAQLFMNGVLPLLDETSFPRLQGHGSAALVNFTDIPAEAAMEMDSTLGDVLRPHLDAILTRLLNLLSTPHRFIHEQVITTIGIIADAVEESFVPYYNNFMPLLRTVLLDLTHDPEAAGLRGRVMECITLIGLAVGKDIFQQDAAEVMSILVAQPLSVEDPQLPYVLTAATRICKVLRKDFIVYLDAIWPALIAAASIQPELMVFEEDDPKAADFENRPGWESARLDSQIVSVRTSTLDDKATACEMLICIARELQELFAPRVSDIATLMLPLLRFYFHDGVRLAAACIMPFLIRSLVSAVELQDANSAAAQTQLAVVAPLIYDALIEAISLHSKDMVQMVTGFLDSFHLTLSSAGAHVSFPDVLYRKLADALIKQLAYDHLRVLDRARERQDEFYDEEMADRINETEREEQGVLQNFAETFHVLFQYQRENALILYEAIAPKLIEMIRRDHSPIERKWALCVYDDMLEFLGPVAWRYATHFLEPLLNGIQDENFDVLQTCAYGVGLMAKTGGPDFREFAAATPPFLLQMAQRPNARLPDNLIATDNVVSALGKIIEAGYVDQSTWLPAWFNLLPVESDITEAPDVYGFIANLLDQQNPIAVQHYPILVAAFCSVISIDALDAPLEAKLLHHLQTFSSSASAEDMQLFNSKLTEVGKDNLSSLNKSLAQDGNPPSQ</sequence>
<keyword evidence="11" id="KW-1185">Reference proteome</keyword>
<dbReference type="InterPro" id="IPR041389">
    <property type="entry name" value="Importin_rep_6"/>
</dbReference>
<dbReference type="eggNOG" id="KOG2171">
    <property type="taxonomic scope" value="Eukaryota"/>
</dbReference>
<dbReference type="InterPro" id="IPR011989">
    <property type="entry name" value="ARM-like"/>
</dbReference>
<dbReference type="PANTHER" id="PTHR10527">
    <property type="entry name" value="IMPORTIN BETA"/>
    <property type="match status" value="1"/>
</dbReference>
<dbReference type="InterPro" id="IPR016024">
    <property type="entry name" value="ARM-type_fold"/>
</dbReference>
<keyword evidence="3" id="KW-0813">Transport</keyword>
<accession>A0A0D2U0R7</accession>
<keyword evidence="6" id="KW-0653">Protein transport</keyword>
<dbReference type="AlphaFoldDB" id="A0A0D2U0R7"/>
<dbReference type="InterPro" id="IPR058584">
    <property type="entry name" value="IMB1_TNPO1-like_TPR"/>
</dbReference>
<gene>
    <name evidence="10" type="ORF">CAOG_000415</name>
</gene>
<dbReference type="GO" id="GO:0006606">
    <property type="term" value="P:protein import into nucleus"/>
    <property type="evidence" value="ECO:0007669"/>
    <property type="project" value="InterPro"/>
</dbReference>
<dbReference type="SUPFAM" id="SSF48371">
    <property type="entry name" value="ARM repeat"/>
    <property type="match status" value="2"/>
</dbReference>
<dbReference type="Gene3D" id="1.25.10.10">
    <property type="entry name" value="Leucine-rich Repeat Variant"/>
    <property type="match status" value="1"/>
</dbReference>
<dbReference type="Pfam" id="PF18829">
    <property type="entry name" value="Importin_rep_6"/>
    <property type="match status" value="1"/>
</dbReference>
<organism evidence="10 11">
    <name type="scientific">Capsaspora owczarzaki (strain ATCC 30864)</name>
    <dbReference type="NCBI Taxonomy" id="595528"/>
    <lineage>
        <taxon>Eukaryota</taxon>
        <taxon>Filasterea</taxon>
        <taxon>Capsaspora</taxon>
    </lineage>
</organism>
<comment type="subcellular location">
    <subcellularLocation>
        <location evidence="2">Cytoplasm</location>
    </subcellularLocation>
    <subcellularLocation>
        <location evidence="1">Nucleus</location>
    </subcellularLocation>
</comment>
<dbReference type="GO" id="GO:0005634">
    <property type="term" value="C:nucleus"/>
    <property type="evidence" value="ECO:0007669"/>
    <property type="project" value="UniProtKB-SubCell"/>
</dbReference>
<dbReference type="InterPro" id="IPR057672">
    <property type="entry name" value="TPR_IPO4/5"/>
</dbReference>
<feature type="domain" description="IPO4/5-like TPR repeats" evidence="9">
    <location>
        <begin position="101"/>
        <end position="262"/>
    </location>
</feature>
<name>A0A0D2U0R7_CAPO3</name>
<dbReference type="Pfam" id="PF25780">
    <property type="entry name" value="TPR_IPO5"/>
    <property type="match status" value="1"/>
</dbReference>
<dbReference type="Pfam" id="PF18808">
    <property type="entry name" value="Importin_rep_4"/>
    <property type="match status" value="1"/>
</dbReference>
<dbReference type="EMBL" id="KE346360">
    <property type="protein sequence ID" value="KJE88836.1"/>
    <property type="molecule type" value="Genomic_DNA"/>
</dbReference>
<evidence type="ECO:0000256" key="3">
    <source>
        <dbReference type="ARBA" id="ARBA00022448"/>
    </source>
</evidence>
<dbReference type="InParanoid" id="A0A0D2U0R7"/>
<dbReference type="RefSeq" id="XP_004365286.2">
    <property type="nucleotide sequence ID" value="XM_004365229.2"/>
</dbReference>
<evidence type="ECO:0000256" key="4">
    <source>
        <dbReference type="ARBA" id="ARBA00022490"/>
    </source>
</evidence>
<dbReference type="InterPro" id="IPR041653">
    <property type="entry name" value="Importin_rep_4"/>
</dbReference>
<dbReference type="Pfam" id="PF25574">
    <property type="entry name" value="TPR_IMB1"/>
    <property type="match status" value="1"/>
</dbReference>
<dbReference type="FunCoup" id="A0A0D2U0R7">
    <property type="interactions" value="525"/>
</dbReference>
<keyword evidence="4" id="KW-0963">Cytoplasm</keyword>
<evidence type="ECO:0000256" key="1">
    <source>
        <dbReference type="ARBA" id="ARBA00004123"/>
    </source>
</evidence>
<dbReference type="GO" id="GO:0005737">
    <property type="term" value="C:cytoplasm"/>
    <property type="evidence" value="ECO:0007669"/>
    <property type="project" value="UniProtKB-SubCell"/>
</dbReference>
<evidence type="ECO:0000259" key="9">
    <source>
        <dbReference type="Pfam" id="PF25780"/>
    </source>
</evidence>
<dbReference type="Pfam" id="PF13513">
    <property type="entry name" value="HEAT_EZ"/>
    <property type="match status" value="1"/>
</dbReference>
<dbReference type="Proteomes" id="UP000008743">
    <property type="component" value="Unassembled WGS sequence"/>
</dbReference>
<dbReference type="OrthoDB" id="543373at2759"/>
<evidence type="ECO:0000256" key="5">
    <source>
        <dbReference type="ARBA" id="ARBA00022737"/>
    </source>
</evidence>
<protein>
    <submittedName>
        <fullName evidence="10">Uncharacterized protein</fullName>
    </submittedName>
</protein>
<dbReference type="STRING" id="595528.A0A0D2U0R7"/>
<keyword evidence="7" id="KW-0539">Nucleus</keyword>
<evidence type="ECO:0000256" key="7">
    <source>
        <dbReference type="ARBA" id="ARBA00023242"/>
    </source>
</evidence>
<evidence type="ECO:0000259" key="8">
    <source>
        <dbReference type="Pfam" id="PF25574"/>
    </source>
</evidence>
<dbReference type="InterPro" id="IPR040122">
    <property type="entry name" value="Importin_beta"/>
</dbReference>
<reference evidence="11" key="1">
    <citation type="submission" date="2011-02" db="EMBL/GenBank/DDBJ databases">
        <title>The Genome Sequence of Capsaspora owczarzaki ATCC 30864.</title>
        <authorList>
            <person name="Russ C."/>
            <person name="Cuomo C."/>
            <person name="Burger G."/>
            <person name="Gray M.W."/>
            <person name="Holland P.W.H."/>
            <person name="King N."/>
            <person name="Lang F.B.F."/>
            <person name="Roger A.J."/>
            <person name="Ruiz-Trillo I."/>
            <person name="Young S.K."/>
            <person name="Zeng Q."/>
            <person name="Gargeya S."/>
            <person name="Alvarado L."/>
            <person name="Berlin A."/>
            <person name="Chapman S.B."/>
            <person name="Chen Z."/>
            <person name="Freedman E."/>
            <person name="Gellesch M."/>
            <person name="Goldberg J."/>
            <person name="Griggs A."/>
            <person name="Gujja S."/>
            <person name="Heilman E."/>
            <person name="Heiman D."/>
            <person name="Howarth C."/>
            <person name="Mehta T."/>
            <person name="Neiman D."/>
            <person name="Pearson M."/>
            <person name="Roberts A."/>
            <person name="Saif S."/>
            <person name="Shea T."/>
            <person name="Shenoy N."/>
            <person name="Sisk P."/>
            <person name="Stolte C."/>
            <person name="Sykes S."/>
            <person name="White J."/>
            <person name="Yandava C."/>
            <person name="Haas B."/>
            <person name="Nusbaum C."/>
            <person name="Birren B."/>
        </authorList>
    </citation>
    <scope>NUCLEOTIDE SEQUENCE</scope>
    <source>
        <strain evidence="11">ATCC 30864</strain>
    </source>
</reference>
<keyword evidence="5" id="KW-0677">Repeat</keyword>
<evidence type="ECO:0000313" key="11">
    <source>
        <dbReference type="Proteomes" id="UP000008743"/>
    </source>
</evidence>
<proteinExistence type="predicted"/>
<evidence type="ECO:0000256" key="2">
    <source>
        <dbReference type="ARBA" id="ARBA00004496"/>
    </source>
</evidence>